<keyword evidence="4 9" id="KW-0812">Transmembrane</keyword>
<evidence type="ECO:0000256" key="5">
    <source>
        <dbReference type="ARBA" id="ARBA00022989"/>
    </source>
</evidence>
<feature type="transmembrane region" description="Helical" evidence="9">
    <location>
        <begin position="370"/>
        <end position="394"/>
    </location>
</feature>
<feature type="transmembrane region" description="Helical" evidence="9">
    <location>
        <begin position="508"/>
        <end position="527"/>
    </location>
</feature>
<protein>
    <submittedName>
        <fullName evidence="11">ABC transporter</fullName>
    </submittedName>
</protein>
<evidence type="ECO:0000256" key="7">
    <source>
        <dbReference type="ARBA" id="ARBA00023180"/>
    </source>
</evidence>
<comment type="caution">
    <text evidence="11">The sequence shown here is derived from an EMBL/GenBank/DDBJ whole genome shotgun (WGS) entry which is preliminary data.</text>
</comment>
<keyword evidence="12" id="KW-1185">Reference proteome</keyword>
<evidence type="ECO:0000256" key="3">
    <source>
        <dbReference type="ARBA" id="ARBA00022448"/>
    </source>
</evidence>
<feature type="transmembrane region" description="Helical" evidence="9">
    <location>
        <begin position="539"/>
        <end position="558"/>
    </location>
</feature>
<feature type="transmembrane region" description="Helical" evidence="9">
    <location>
        <begin position="211"/>
        <end position="229"/>
    </location>
</feature>
<dbReference type="InterPro" id="IPR020846">
    <property type="entry name" value="MFS_dom"/>
</dbReference>
<feature type="region of interest" description="Disordered" evidence="8">
    <location>
        <begin position="140"/>
        <end position="161"/>
    </location>
</feature>
<evidence type="ECO:0000256" key="8">
    <source>
        <dbReference type="SAM" id="MobiDB-lite"/>
    </source>
</evidence>
<comment type="subcellular location">
    <subcellularLocation>
        <location evidence="1">Membrane</location>
        <topology evidence="1">Multi-pass membrane protein</topology>
    </subcellularLocation>
</comment>
<feature type="transmembrane region" description="Helical" evidence="9">
    <location>
        <begin position="570"/>
        <end position="592"/>
    </location>
</feature>
<feature type="transmembrane region" description="Helical" evidence="9">
    <location>
        <begin position="241"/>
        <end position="260"/>
    </location>
</feature>
<dbReference type="InterPro" id="IPR011701">
    <property type="entry name" value="MFS"/>
</dbReference>
<dbReference type="Proteomes" id="UP000544331">
    <property type="component" value="Unassembled WGS sequence"/>
</dbReference>
<organism evidence="11 12">
    <name type="scientific">Fusarium mundagurra</name>
    <dbReference type="NCBI Taxonomy" id="1567541"/>
    <lineage>
        <taxon>Eukaryota</taxon>
        <taxon>Fungi</taxon>
        <taxon>Dikarya</taxon>
        <taxon>Ascomycota</taxon>
        <taxon>Pezizomycotina</taxon>
        <taxon>Sordariomycetes</taxon>
        <taxon>Hypocreomycetidae</taxon>
        <taxon>Hypocreales</taxon>
        <taxon>Nectriaceae</taxon>
        <taxon>Fusarium</taxon>
        <taxon>Fusarium fujikuroi species complex</taxon>
    </lineage>
</organism>
<dbReference type="OrthoDB" id="10021397at2759"/>
<keyword evidence="6 9" id="KW-0472">Membrane</keyword>
<evidence type="ECO:0000259" key="10">
    <source>
        <dbReference type="PROSITE" id="PS50850"/>
    </source>
</evidence>
<evidence type="ECO:0000313" key="12">
    <source>
        <dbReference type="Proteomes" id="UP000544331"/>
    </source>
</evidence>
<dbReference type="GO" id="GO:0022857">
    <property type="term" value="F:transmembrane transporter activity"/>
    <property type="evidence" value="ECO:0007669"/>
    <property type="project" value="InterPro"/>
</dbReference>
<accession>A0A8H5XSP6</accession>
<dbReference type="InterPro" id="IPR036259">
    <property type="entry name" value="MFS_trans_sf"/>
</dbReference>
<dbReference type="EMBL" id="JAAOAN010000873">
    <property type="protein sequence ID" value="KAF5698710.1"/>
    <property type="molecule type" value="Genomic_DNA"/>
</dbReference>
<dbReference type="PROSITE" id="PS50850">
    <property type="entry name" value="MFS"/>
    <property type="match status" value="1"/>
</dbReference>
<evidence type="ECO:0000256" key="6">
    <source>
        <dbReference type="ARBA" id="ARBA00023136"/>
    </source>
</evidence>
<keyword evidence="3" id="KW-0813">Transport</keyword>
<feature type="transmembrane region" description="Helical" evidence="9">
    <location>
        <begin position="175"/>
        <end position="199"/>
    </location>
</feature>
<feature type="transmembrane region" description="Helical" evidence="9">
    <location>
        <begin position="646"/>
        <end position="665"/>
    </location>
</feature>
<keyword evidence="7" id="KW-0325">Glycoprotein</keyword>
<evidence type="ECO:0000256" key="4">
    <source>
        <dbReference type="ARBA" id="ARBA00022692"/>
    </source>
</evidence>
<feature type="domain" description="Major facilitator superfamily (MFS) profile" evidence="10">
    <location>
        <begin position="177"/>
        <end position="656"/>
    </location>
</feature>
<dbReference type="PANTHER" id="PTHR23501">
    <property type="entry name" value="MAJOR FACILITATOR SUPERFAMILY"/>
    <property type="match status" value="1"/>
</dbReference>
<feature type="transmembrane region" description="Helical" evidence="9">
    <location>
        <begin position="440"/>
        <end position="462"/>
    </location>
</feature>
<dbReference type="Pfam" id="PF07690">
    <property type="entry name" value="MFS_1"/>
    <property type="match status" value="1"/>
</dbReference>
<dbReference type="AlphaFoldDB" id="A0A8H5XSP6"/>
<dbReference type="Gene3D" id="1.20.1250.20">
    <property type="entry name" value="MFS general substrate transporter like domains"/>
    <property type="match status" value="2"/>
</dbReference>
<name>A0A8H5XSP6_9HYPO</name>
<proteinExistence type="inferred from homology"/>
<reference evidence="11 12" key="1">
    <citation type="submission" date="2020-05" db="EMBL/GenBank/DDBJ databases">
        <title>Identification and distribution of gene clusters putatively required for synthesis of sphingolipid metabolism inhibitors in phylogenetically diverse species of the filamentous fungus Fusarium.</title>
        <authorList>
            <person name="Kim H.-S."/>
            <person name="Busman M."/>
            <person name="Brown D.W."/>
            <person name="Divon H."/>
            <person name="Uhlig S."/>
            <person name="Proctor R.H."/>
        </authorList>
    </citation>
    <scope>NUCLEOTIDE SEQUENCE [LARGE SCALE GENOMIC DNA]</scope>
    <source>
        <strain evidence="11 12">NRRL 66235</strain>
    </source>
</reference>
<evidence type="ECO:0000256" key="9">
    <source>
        <dbReference type="SAM" id="Phobius"/>
    </source>
</evidence>
<feature type="transmembrane region" description="Helical" evidence="9">
    <location>
        <begin position="482"/>
        <end position="501"/>
    </location>
</feature>
<evidence type="ECO:0000256" key="1">
    <source>
        <dbReference type="ARBA" id="ARBA00004141"/>
    </source>
</evidence>
<dbReference type="GO" id="GO:0005886">
    <property type="term" value="C:plasma membrane"/>
    <property type="evidence" value="ECO:0007669"/>
    <property type="project" value="TreeGrafter"/>
</dbReference>
<dbReference type="SUPFAM" id="SSF103473">
    <property type="entry name" value="MFS general substrate transporter"/>
    <property type="match status" value="2"/>
</dbReference>
<feature type="transmembrane region" description="Helical" evidence="9">
    <location>
        <begin position="330"/>
        <end position="349"/>
    </location>
</feature>
<feature type="transmembrane region" description="Helical" evidence="9">
    <location>
        <begin position="299"/>
        <end position="324"/>
    </location>
</feature>
<dbReference type="PANTHER" id="PTHR23501:SF12">
    <property type="entry name" value="MAJOR FACILITATOR SUPERFAMILY (MFS) PROFILE DOMAIN-CONTAINING PROTEIN-RELATED"/>
    <property type="match status" value="1"/>
</dbReference>
<feature type="transmembrane region" description="Helical" evidence="9">
    <location>
        <begin position="400"/>
        <end position="419"/>
    </location>
</feature>
<comment type="similarity">
    <text evidence="2">Belongs to the major facilitator superfamily. TCR/Tet family.</text>
</comment>
<keyword evidence="5 9" id="KW-1133">Transmembrane helix</keyword>
<dbReference type="FunFam" id="1.20.1250.20:FF:000429">
    <property type="entry name" value="MFS drug efflux transporter, putative"/>
    <property type="match status" value="1"/>
</dbReference>
<gene>
    <name evidence="11" type="ORF">FMUND_15017</name>
</gene>
<evidence type="ECO:0000256" key="2">
    <source>
        <dbReference type="ARBA" id="ARBA00007520"/>
    </source>
</evidence>
<sequence>MEIFDVILVGAGWYGLMAARTFLELAPETNLLILDDGKTVGGNHNLMPRMRLNTRVENVKRGPDSDGSVLDIKEKESLEGPAKYGQSAAFLGVERTSAQSGACFRQSLVLFCSVKTAPLYPRPPRVRSYLCIISLTEKPADAAPRSPHTPGDLAGSSDASLNETGQRSIQGWRWAVAYAAMLSTTLLFAIDNTIVANIQPSIINDFGHLELMTWIGTGFALGTMFILLWGKVYGVFNIKWVYIFNIFLFEAGSAVCGAAPNIQALIIGRVIAGIGGSGMYSGTLTYVSVLTNEQEKPAYLAGSTVVWGIGSVLGPVVGGAFATSSATWRWGFYINLPIGAVFAPAYFLLFPSTDPNPTKTLGEKLRLVDWTNAVIFLAGSACLTVALTFGGVVYSFHSGTIITLWTVTGVLLVAFIVLLKVHPLVSEENRLYPLHFFKKWILINMQLQVFLSSGIILAMTYFVPLYFQFIKGDGALEAGVRLLPLIMFMVAVSMLNGFLMPKYGLIPVWYIGGSALSLIGSALMYTIDHTTSNGKVYGYNILVGAGAGCYIVAGFAIMQSLVPSHEISNALTLALAQDLGMVLFLAISGSLFHNVAVDKVGNALPSASETEIGNLIAGTSSAAFKALSEDEKAVVIPEIASAMKSIWALFMAAAALSFACACPLVKAKLGRKKLEQIAIA</sequence>
<feature type="transmembrane region" description="Helical" evidence="9">
    <location>
        <begin position="266"/>
        <end position="287"/>
    </location>
</feature>
<dbReference type="CDD" id="cd17502">
    <property type="entry name" value="MFS_Azr1_MDR_like"/>
    <property type="match status" value="1"/>
</dbReference>
<evidence type="ECO:0000313" key="11">
    <source>
        <dbReference type="EMBL" id="KAF5698710.1"/>
    </source>
</evidence>
<dbReference type="InterPro" id="IPR036188">
    <property type="entry name" value="FAD/NAD-bd_sf"/>
</dbReference>
<dbReference type="SUPFAM" id="SSF51905">
    <property type="entry name" value="FAD/NAD(P)-binding domain"/>
    <property type="match status" value="1"/>
</dbReference>